<feature type="transmembrane region" description="Helical" evidence="1">
    <location>
        <begin position="200"/>
        <end position="221"/>
    </location>
</feature>
<dbReference type="Proteomes" id="UP000541154">
    <property type="component" value="Unassembled WGS sequence"/>
</dbReference>
<evidence type="ECO:0000313" key="4">
    <source>
        <dbReference type="EMBL" id="KAF5858240.1"/>
    </source>
</evidence>
<dbReference type="OrthoDB" id="3918601at2759"/>
<protein>
    <recommendedName>
        <fullName evidence="2">Rhodopsin domain-containing protein</fullName>
    </recommendedName>
</protein>
<proteinExistence type="predicted"/>
<feature type="transmembrane region" description="Helical" evidence="1">
    <location>
        <begin position="165"/>
        <end position="188"/>
    </location>
</feature>
<evidence type="ECO:0000313" key="5">
    <source>
        <dbReference type="Proteomes" id="UP000541154"/>
    </source>
</evidence>
<dbReference type="EMBL" id="ML735301">
    <property type="protein sequence ID" value="KAE8387011.1"/>
    <property type="molecule type" value="Genomic_DNA"/>
</dbReference>
<accession>A0A8H6E4P3</accession>
<accession>A0A5N7BYT7</accession>
<dbReference type="PANTHER" id="PTHR38794">
    <property type="entry name" value="INTEGRAL MEMBRANE PROTEIN"/>
    <property type="match status" value="1"/>
</dbReference>
<dbReference type="EMBL" id="SPNV01000214">
    <property type="protein sequence ID" value="KAF5858240.1"/>
    <property type="molecule type" value="Genomic_DNA"/>
</dbReference>
<dbReference type="Pfam" id="PF20684">
    <property type="entry name" value="Fung_rhodopsin"/>
    <property type="match status" value="1"/>
</dbReference>
<dbReference type="Proteomes" id="UP000326877">
    <property type="component" value="Unassembled WGS sequence"/>
</dbReference>
<name>A0A5N7BYT7_PETAA</name>
<feature type="transmembrane region" description="Helical" evidence="1">
    <location>
        <begin position="14"/>
        <end position="33"/>
    </location>
</feature>
<keyword evidence="1" id="KW-0812">Transmembrane</keyword>
<dbReference type="PANTHER" id="PTHR38794:SF1">
    <property type="entry name" value="INTEGRAL MEMBRANE PROTEIN"/>
    <property type="match status" value="1"/>
</dbReference>
<reference evidence="4 5" key="1">
    <citation type="submission" date="2019-04" db="EMBL/GenBank/DDBJ databases">
        <title>Aspergillus burnettii sp. nov., novel species from soil in southeast Queensland.</title>
        <authorList>
            <person name="Gilchrist C.L.M."/>
            <person name="Pitt J.I."/>
            <person name="Lange L."/>
            <person name="Lacey H.J."/>
            <person name="Vuong D."/>
            <person name="Midgley D.J."/>
            <person name="Greenfield P."/>
            <person name="Bradbury M."/>
            <person name="Lacey E."/>
            <person name="Busk P.K."/>
            <person name="Pilgaard B."/>
            <person name="Chooi Y.H."/>
            <person name="Piggott A.M."/>
        </authorList>
    </citation>
    <scope>NUCLEOTIDE SEQUENCE [LARGE SCALE GENOMIC DNA]</scope>
    <source>
        <strain evidence="4 5">FRR 5400</strain>
    </source>
</reference>
<sequence>MGRFTDTWKPAVNVLTWFLMVTAILGVFARLGTKYWIFRRWTTDDYLSIVSMVICAAQSLAVSLATANGYGDHYGTLSGTSMDNVMKSQYAATILFIICMCFSKLALVQFVRSVTPAASDRHIAAWLEIFIILWGTTGVLTFAFQCNPPRTWDYLNGQCFNIEAWWYYLGVTNIFTDGAIVAYAILIITRIQARWKKKATLATVFGLRIFVIGAIIAQLVYSKKTINSSDPTSDTWPLAICTQLTQCLSVITACSPQFKPFMDSLRSMGLRVDGITRYDTSRGEYHHSSSHFPSQIRNQNQPVAEGHELTPIIPTKNDHRTTTTITAKPDSDADSDSSQAHIIREVRTWAVTASPRNSSKESW</sequence>
<evidence type="ECO:0000313" key="3">
    <source>
        <dbReference type="EMBL" id="KAE8387011.1"/>
    </source>
</evidence>
<evidence type="ECO:0000256" key="1">
    <source>
        <dbReference type="SAM" id="Phobius"/>
    </source>
</evidence>
<gene>
    <name evidence="3" type="ORF">BDV23DRAFT_186786</name>
    <name evidence="4" type="ORF">ETB97_004646</name>
</gene>
<dbReference type="InterPro" id="IPR049326">
    <property type="entry name" value="Rhodopsin_dom_fungi"/>
</dbReference>
<dbReference type="AlphaFoldDB" id="A0A5N7BYT7"/>
<feature type="transmembrane region" description="Helical" evidence="1">
    <location>
        <begin position="45"/>
        <end position="70"/>
    </location>
</feature>
<feature type="transmembrane region" description="Helical" evidence="1">
    <location>
        <begin position="90"/>
        <end position="111"/>
    </location>
</feature>
<organism evidence="3">
    <name type="scientific">Petromyces alliaceus</name>
    <name type="common">Aspergillus alliaceus</name>
    <dbReference type="NCBI Taxonomy" id="209559"/>
    <lineage>
        <taxon>Eukaryota</taxon>
        <taxon>Fungi</taxon>
        <taxon>Dikarya</taxon>
        <taxon>Ascomycota</taxon>
        <taxon>Pezizomycotina</taxon>
        <taxon>Eurotiomycetes</taxon>
        <taxon>Eurotiomycetidae</taxon>
        <taxon>Eurotiales</taxon>
        <taxon>Aspergillaceae</taxon>
        <taxon>Aspergillus</taxon>
        <taxon>Aspergillus subgen. Circumdati</taxon>
    </lineage>
</organism>
<keyword evidence="5" id="KW-1185">Reference proteome</keyword>
<keyword evidence="1" id="KW-0472">Membrane</keyword>
<keyword evidence="1" id="KW-1133">Transmembrane helix</keyword>
<evidence type="ECO:0000259" key="2">
    <source>
        <dbReference type="Pfam" id="PF20684"/>
    </source>
</evidence>
<feature type="transmembrane region" description="Helical" evidence="1">
    <location>
        <begin position="123"/>
        <end position="145"/>
    </location>
</feature>
<feature type="domain" description="Rhodopsin" evidence="2">
    <location>
        <begin position="29"/>
        <end position="262"/>
    </location>
</feature>
<reference evidence="3" key="2">
    <citation type="submission" date="2019-04" db="EMBL/GenBank/DDBJ databases">
        <title>Friends and foes A comparative genomics studyof 23 Aspergillus species from section Flavi.</title>
        <authorList>
            <consortium name="DOE Joint Genome Institute"/>
            <person name="Kjaerbolling I."/>
            <person name="Vesth T."/>
            <person name="Frisvad J.C."/>
            <person name="Nybo J.L."/>
            <person name="Theobald S."/>
            <person name="Kildgaard S."/>
            <person name="Isbrandt T."/>
            <person name="Kuo A."/>
            <person name="Sato A."/>
            <person name="Lyhne E.K."/>
            <person name="Kogle M.E."/>
            <person name="Wiebenga A."/>
            <person name="Kun R.S."/>
            <person name="Lubbers R.J."/>
            <person name="Makela M.R."/>
            <person name="Barry K."/>
            <person name="Chovatia M."/>
            <person name="Clum A."/>
            <person name="Daum C."/>
            <person name="Haridas S."/>
            <person name="He G."/>
            <person name="LaButti K."/>
            <person name="Lipzen A."/>
            <person name="Mondo S."/>
            <person name="Riley R."/>
            <person name="Salamov A."/>
            <person name="Simmons B.A."/>
            <person name="Magnuson J.K."/>
            <person name="Henrissat B."/>
            <person name="Mortensen U.H."/>
            <person name="Larsen T.O."/>
            <person name="Devries R.P."/>
            <person name="Grigoriev I.V."/>
            <person name="Machida M."/>
            <person name="Baker S.E."/>
            <person name="Andersen M.R."/>
        </authorList>
    </citation>
    <scope>NUCLEOTIDE SEQUENCE [LARGE SCALE GENOMIC DNA]</scope>
    <source>
        <strain evidence="3">IBT 14317</strain>
    </source>
</reference>